<dbReference type="SUPFAM" id="SSF46785">
    <property type="entry name" value="Winged helix' DNA-binding domain"/>
    <property type="match status" value="1"/>
</dbReference>
<protein>
    <submittedName>
        <fullName evidence="2">Putative NAGC-like transcriptional regulator</fullName>
    </submittedName>
</protein>
<organism evidence="2 3">
    <name type="scientific">Ewingella americana (strain ATCC 33852 / DSM 4580 / CCUG 14506 / JCM 5911 / LMG 7869 / NCTC 12157 / CDC 1468-78)</name>
    <dbReference type="NCBI Taxonomy" id="910964"/>
    <lineage>
        <taxon>Bacteria</taxon>
        <taxon>Pseudomonadati</taxon>
        <taxon>Pseudomonadota</taxon>
        <taxon>Gammaproteobacteria</taxon>
        <taxon>Enterobacterales</taxon>
        <taxon>Yersiniaceae</taxon>
        <taxon>Ewingella</taxon>
    </lineage>
</organism>
<dbReference type="STRING" id="910964.GEAM_3286"/>
<reference evidence="2 3" key="1">
    <citation type="submission" date="2014-05" db="EMBL/GenBank/DDBJ databases">
        <title>ATOL: Assembling a taxonomically balanced genome-scale reconstruction of the evolutionary history of the Enterobacteriaceae.</title>
        <authorList>
            <person name="Plunkett G.III."/>
            <person name="Neeno-Eckwall E.C."/>
            <person name="Glasner J.D."/>
            <person name="Perna N.T."/>
        </authorList>
    </citation>
    <scope>NUCLEOTIDE SEQUENCE [LARGE SCALE GENOMIC DNA]</scope>
    <source>
        <strain evidence="2 3">ATCC 33852</strain>
    </source>
</reference>
<dbReference type="eggNOG" id="COG1940">
    <property type="taxonomic scope" value="Bacteria"/>
</dbReference>
<gene>
    <name evidence="2" type="ORF">GEAM_3286</name>
</gene>
<comment type="similarity">
    <text evidence="1">Belongs to the ROK (NagC/XylR) family.</text>
</comment>
<dbReference type="Gene3D" id="1.10.10.10">
    <property type="entry name" value="Winged helix-like DNA-binding domain superfamily/Winged helix DNA-binding domain"/>
    <property type="match status" value="1"/>
</dbReference>
<proteinExistence type="inferred from homology"/>
<dbReference type="InterPro" id="IPR036390">
    <property type="entry name" value="WH_DNA-bd_sf"/>
</dbReference>
<dbReference type="InterPro" id="IPR043129">
    <property type="entry name" value="ATPase_NBD"/>
</dbReference>
<dbReference type="GeneID" id="78381348"/>
<accession>A0A085G6Y2</accession>
<dbReference type="SUPFAM" id="SSF53067">
    <property type="entry name" value="Actin-like ATPase domain"/>
    <property type="match status" value="1"/>
</dbReference>
<dbReference type="OrthoDB" id="9810372at2"/>
<dbReference type="InterPro" id="IPR000600">
    <property type="entry name" value="ROK"/>
</dbReference>
<dbReference type="Pfam" id="PF00480">
    <property type="entry name" value="ROK"/>
    <property type="match status" value="1"/>
</dbReference>
<dbReference type="GO" id="GO:0003677">
    <property type="term" value="F:DNA binding"/>
    <property type="evidence" value="ECO:0007669"/>
    <property type="project" value="TreeGrafter"/>
</dbReference>
<dbReference type="Proteomes" id="UP000028640">
    <property type="component" value="Unassembled WGS sequence"/>
</dbReference>
<dbReference type="AlphaFoldDB" id="A0A085G6Y2"/>
<keyword evidence="3" id="KW-1185">Reference proteome</keyword>
<dbReference type="PANTHER" id="PTHR18964">
    <property type="entry name" value="ROK (REPRESSOR, ORF, KINASE) FAMILY"/>
    <property type="match status" value="1"/>
</dbReference>
<evidence type="ECO:0000313" key="3">
    <source>
        <dbReference type="Proteomes" id="UP000028640"/>
    </source>
</evidence>
<dbReference type="PANTHER" id="PTHR18964:SF149">
    <property type="entry name" value="BIFUNCTIONAL UDP-N-ACETYLGLUCOSAMINE 2-EPIMERASE_N-ACETYLMANNOSAMINE KINASE"/>
    <property type="match status" value="1"/>
</dbReference>
<dbReference type="Gene3D" id="3.30.420.40">
    <property type="match status" value="2"/>
</dbReference>
<evidence type="ECO:0000313" key="2">
    <source>
        <dbReference type="EMBL" id="KFC79477.1"/>
    </source>
</evidence>
<dbReference type="GO" id="GO:0006351">
    <property type="term" value="P:DNA-templated transcription"/>
    <property type="evidence" value="ECO:0007669"/>
    <property type="project" value="TreeGrafter"/>
</dbReference>
<name>A0A085G6Y2_EWIA3</name>
<sequence>MQLKGLNNLRVREFNKKVLMTLLYREKTASKSTLARLSNLSIPAVGKILNELQQEGRVVHSEVNLHSRGLGGGSYQVAVEDSDILCMNVSPYRIESILVDRLITAKSEFRLSEISVKTPNELLNEIERLFHDYRKQYRGRNLSLALSVHGQVNPTTGVSQNMPQAPWDSAIEIKYLLEEKLNTEILMDNDCIMLALAEKWQHTEIQRDFCVINVDYGIGSSFVINQQIYRGNLFGSGQIGHTIIDPDGSLCSCGRYGCLETIASLSAMKKKARMLLKNGAAAADKSALRTPTTQEIIEGYHQGDENLRVMVFSAARALGLSLYNFLNILNINQIYLYGRSCGFGEAWLSTVLEQSGLNPFDKTDSVKTQATHIGLGTLSREQQIMGIGYLYVEQALENRV</sequence>
<comment type="caution">
    <text evidence="2">The sequence shown here is derived from an EMBL/GenBank/DDBJ whole genome shotgun (WGS) entry which is preliminary data.</text>
</comment>
<dbReference type="InterPro" id="IPR036388">
    <property type="entry name" value="WH-like_DNA-bd_sf"/>
</dbReference>
<dbReference type="EMBL" id="JMPJ01000065">
    <property type="protein sequence ID" value="KFC79477.1"/>
    <property type="molecule type" value="Genomic_DNA"/>
</dbReference>
<evidence type="ECO:0000256" key="1">
    <source>
        <dbReference type="ARBA" id="ARBA00006479"/>
    </source>
</evidence>
<dbReference type="RefSeq" id="WP_034793468.1">
    <property type="nucleotide sequence ID" value="NZ_JMPJ01000065.1"/>
</dbReference>